<dbReference type="SUPFAM" id="SSF52768">
    <property type="entry name" value="Arginase/deacetylase"/>
    <property type="match status" value="1"/>
</dbReference>
<dbReference type="GO" id="GO:0000118">
    <property type="term" value="C:histone deacetylase complex"/>
    <property type="evidence" value="ECO:0007669"/>
    <property type="project" value="UniProtKB-ARBA"/>
</dbReference>
<sequence length="182" mass="20161">MNHRREPLPTRSHEPTVFVYHDRLTRHVLSDTHVFKPSRLRDTYNLLNLFGAFDLDNSKLTKPRQAAVDELRSFHTAEYIDAVAALAHGRRVSDATRYGFSEGGDNPVYANMYDSALWTTGASLTATEELLGARCAVAVNFSGGLHHAMPNHAAGFCIFDDPVVAIKQMTNAGARIAYVDID</sequence>
<reference evidence="3" key="1">
    <citation type="submission" date="2018-05" db="EMBL/GenBank/DDBJ databases">
        <authorList>
            <person name="Lanie J.A."/>
            <person name="Ng W.-L."/>
            <person name="Kazmierczak K.M."/>
            <person name="Andrzejewski T.M."/>
            <person name="Davidsen T.M."/>
            <person name="Wayne K.J."/>
            <person name="Tettelin H."/>
            <person name="Glass J.I."/>
            <person name="Rusch D."/>
            <person name="Podicherti R."/>
            <person name="Tsui H.-C.T."/>
            <person name="Winkler M.E."/>
        </authorList>
    </citation>
    <scope>NUCLEOTIDE SEQUENCE</scope>
</reference>
<evidence type="ECO:0000256" key="1">
    <source>
        <dbReference type="ARBA" id="ARBA00022801"/>
    </source>
</evidence>
<accession>A0A382PRS8</accession>
<name>A0A382PRS8_9ZZZZ</name>
<evidence type="ECO:0000313" key="3">
    <source>
        <dbReference type="EMBL" id="SVC75338.1"/>
    </source>
</evidence>
<feature type="non-terminal residue" evidence="3">
    <location>
        <position position="182"/>
    </location>
</feature>
<dbReference type="PANTHER" id="PTHR10625:SF10">
    <property type="entry name" value="HISTONE DEACETYLASE HDAC1"/>
    <property type="match status" value="1"/>
</dbReference>
<organism evidence="3">
    <name type="scientific">marine metagenome</name>
    <dbReference type="NCBI Taxonomy" id="408172"/>
    <lineage>
        <taxon>unclassified sequences</taxon>
        <taxon>metagenomes</taxon>
        <taxon>ecological metagenomes</taxon>
    </lineage>
</organism>
<dbReference type="InterPro" id="IPR023696">
    <property type="entry name" value="Ureohydrolase_dom_sf"/>
</dbReference>
<dbReference type="PRINTS" id="PR01270">
    <property type="entry name" value="HDASUPER"/>
</dbReference>
<dbReference type="InterPro" id="IPR003084">
    <property type="entry name" value="HDAC_I/II"/>
</dbReference>
<evidence type="ECO:0000259" key="2">
    <source>
        <dbReference type="Pfam" id="PF00850"/>
    </source>
</evidence>
<dbReference type="Gene3D" id="3.40.800.20">
    <property type="entry name" value="Histone deacetylase domain"/>
    <property type="match status" value="1"/>
</dbReference>
<dbReference type="PRINTS" id="PR01271">
    <property type="entry name" value="HISDACETLASE"/>
</dbReference>
<gene>
    <name evidence="3" type="ORF">METZ01_LOCUS328192</name>
</gene>
<dbReference type="AlphaFoldDB" id="A0A382PRS8"/>
<dbReference type="GO" id="GO:0040029">
    <property type="term" value="P:epigenetic regulation of gene expression"/>
    <property type="evidence" value="ECO:0007669"/>
    <property type="project" value="TreeGrafter"/>
</dbReference>
<dbReference type="Pfam" id="PF00850">
    <property type="entry name" value="Hist_deacetyl"/>
    <property type="match status" value="1"/>
</dbReference>
<proteinExistence type="predicted"/>
<dbReference type="GO" id="GO:0016787">
    <property type="term" value="F:hydrolase activity"/>
    <property type="evidence" value="ECO:0007669"/>
    <property type="project" value="UniProtKB-KW"/>
</dbReference>
<protein>
    <recommendedName>
        <fullName evidence="2">Histone deacetylase domain-containing protein</fullName>
    </recommendedName>
</protein>
<dbReference type="GO" id="GO:0004407">
    <property type="term" value="F:histone deacetylase activity"/>
    <property type="evidence" value="ECO:0007669"/>
    <property type="project" value="InterPro"/>
</dbReference>
<feature type="domain" description="Histone deacetylase" evidence="2">
    <location>
        <begin position="33"/>
        <end position="182"/>
    </location>
</feature>
<keyword evidence="1" id="KW-0378">Hydrolase</keyword>
<dbReference type="EMBL" id="UINC01108896">
    <property type="protein sequence ID" value="SVC75338.1"/>
    <property type="molecule type" value="Genomic_DNA"/>
</dbReference>
<dbReference type="InterPro" id="IPR037138">
    <property type="entry name" value="His_deacetylse_dom_sf"/>
</dbReference>
<dbReference type="PANTHER" id="PTHR10625">
    <property type="entry name" value="HISTONE DEACETYLASE HDAC1-RELATED"/>
    <property type="match status" value="1"/>
</dbReference>
<dbReference type="InterPro" id="IPR000286">
    <property type="entry name" value="HDACs"/>
</dbReference>
<dbReference type="InterPro" id="IPR023801">
    <property type="entry name" value="His_deacetylse_dom"/>
</dbReference>